<gene>
    <name evidence="2" type="primary">stpg2</name>
</gene>
<organism evidence="1 2">
    <name type="scientific">Parambassis ranga</name>
    <name type="common">Indian glassy fish</name>
    <dbReference type="NCBI Taxonomy" id="210632"/>
    <lineage>
        <taxon>Eukaryota</taxon>
        <taxon>Metazoa</taxon>
        <taxon>Chordata</taxon>
        <taxon>Craniata</taxon>
        <taxon>Vertebrata</taxon>
        <taxon>Euteleostomi</taxon>
        <taxon>Actinopterygii</taxon>
        <taxon>Neopterygii</taxon>
        <taxon>Teleostei</taxon>
        <taxon>Neoteleostei</taxon>
        <taxon>Acanthomorphata</taxon>
        <taxon>Ovalentaria</taxon>
        <taxon>Ambassidae</taxon>
        <taxon>Parambassis</taxon>
    </lineage>
</organism>
<reference evidence="2" key="1">
    <citation type="submission" date="2025-08" db="UniProtKB">
        <authorList>
            <consortium name="RefSeq"/>
        </authorList>
    </citation>
    <scope>IDENTIFICATION</scope>
</reference>
<accession>A0A6P7J2B8</accession>
<sequence length="579" mass="63385">MYGRAPRVTFVTRSGTSPAVGPGSYDISRRNYRISGGYAPFLSMTSRLSDVSESSESTPGPGQYDSSPVKLNIHGGRSLQNRSMRFGEVVSEVPGPGAYNVLSASENVLTATTANIGQPQKLGRKMLQAKSLRLVHQSDIPSIPSPGQAYGYEEDALGVLCKQQPPPRDTTLGPAYYNPSVMISAQKYKGIHFGNRTSRRGEVTVELGPGPGQYYPEIAQETQYKNVNIQKEQKGRAELVIPRYHELVPRQEDKKGVPGPGQYHIRSQFEQPVKSDGDLPKFSCAFLSQTERFHPVKEVSPPVGAYNDPRCALELLKRTTGVKKSPFGITAVRFSAKHKKESTPGPGSYNVFEYGLARESFKKAFLEQTRKGGFGSTAQRITVFHNKESMEAPSPGQYEIEKKTEESYKQQQTAVFKSATERLQSSTLAKDSPPPNSYNVSQTFEKVNGHSYAEPRSEEAKKRQSCFLSTAPRDDFFPQCDPGVPGPGKYNPSMKPIPKLALISSRDDRFKVSTNTDPGPGTYQLSPGIMNTLLKGTFNVTLNNPLSPCSSPRVAPGPLTVNKPINAVAPNTFITTSTS</sequence>
<dbReference type="InParanoid" id="A0A6P7J2B8"/>
<dbReference type="Proteomes" id="UP000515145">
    <property type="component" value="Chromosome 9"/>
</dbReference>
<dbReference type="RefSeq" id="XP_028270706.1">
    <property type="nucleotide sequence ID" value="XM_028414905.1"/>
</dbReference>
<dbReference type="FunCoup" id="A0A6P7J2B8">
    <property type="interactions" value="16"/>
</dbReference>
<dbReference type="CTD" id="285555"/>
<protein>
    <submittedName>
        <fullName evidence="2">Sperm-tail PG-rich repeat-containing protein 2</fullName>
    </submittedName>
</protein>
<proteinExistence type="predicted"/>
<dbReference type="PANTHER" id="PTHR21580">
    <property type="entry name" value="SHIPPO-1-RELATED"/>
    <property type="match status" value="1"/>
</dbReference>
<name>A0A6P7J2B8_9TELE</name>
<dbReference type="Pfam" id="PF07004">
    <property type="entry name" value="SHIPPO-rpt"/>
    <property type="match status" value="9"/>
</dbReference>
<dbReference type="InterPro" id="IPR010736">
    <property type="entry name" value="SHIPPO-rpt"/>
</dbReference>
<evidence type="ECO:0000313" key="1">
    <source>
        <dbReference type="Proteomes" id="UP000515145"/>
    </source>
</evidence>
<keyword evidence="1" id="KW-1185">Reference proteome</keyword>
<dbReference type="InterPro" id="IPR051291">
    <property type="entry name" value="CIMAP"/>
</dbReference>
<dbReference type="OrthoDB" id="406368at2759"/>
<dbReference type="PANTHER" id="PTHR21580:SF60">
    <property type="entry name" value="SPERM-TAIL PG-RICH REPEAT-CONTAINING PROTEIN 2"/>
    <property type="match status" value="1"/>
</dbReference>
<evidence type="ECO:0000313" key="2">
    <source>
        <dbReference type="RefSeq" id="XP_028270706.1"/>
    </source>
</evidence>
<dbReference type="AlphaFoldDB" id="A0A6P7J2B8"/>
<dbReference type="GeneID" id="114441809"/>